<dbReference type="Proteomes" id="UP000708208">
    <property type="component" value="Unassembled WGS sequence"/>
</dbReference>
<protein>
    <submittedName>
        <fullName evidence="2">Uncharacterized protein</fullName>
    </submittedName>
</protein>
<dbReference type="AlphaFoldDB" id="A0A8J2MES2"/>
<keyword evidence="3" id="KW-1185">Reference proteome</keyword>
<evidence type="ECO:0000313" key="2">
    <source>
        <dbReference type="EMBL" id="CAG7837515.1"/>
    </source>
</evidence>
<gene>
    <name evidence="2" type="ORF">AFUS01_LOCUS46619</name>
</gene>
<evidence type="ECO:0000313" key="3">
    <source>
        <dbReference type="Proteomes" id="UP000708208"/>
    </source>
</evidence>
<feature type="compositionally biased region" description="Acidic residues" evidence="1">
    <location>
        <begin position="164"/>
        <end position="175"/>
    </location>
</feature>
<dbReference type="EMBL" id="CAJVCH010571433">
    <property type="protein sequence ID" value="CAG7837515.1"/>
    <property type="molecule type" value="Genomic_DNA"/>
</dbReference>
<organism evidence="2 3">
    <name type="scientific">Allacma fusca</name>
    <dbReference type="NCBI Taxonomy" id="39272"/>
    <lineage>
        <taxon>Eukaryota</taxon>
        <taxon>Metazoa</taxon>
        <taxon>Ecdysozoa</taxon>
        <taxon>Arthropoda</taxon>
        <taxon>Hexapoda</taxon>
        <taxon>Collembola</taxon>
        <taxon>Symphypleona</taxon>
        <taxon>Sminthuridae</taxon>
        <taxon>Allacma</taxon>
    </lineage>
</organism>
<accession>A0A8J2MES2</accession>
<proteinExistence type="predicted"/>
<name>A0A8J2MES2_9HEXA</name>
<evidence type="ECO:0000256" key="1">
    <source>
        <dbReference type="SAM" id="MobiDB-lite"/>
    </source>
</evidence>
<feature type="region of interest" description="Disordered" evidence="1">
    <location>
        <begin position="162"/>
        <end position="183"/>
    </location>
</feature>
<reference evidence="2" key="1">
    <citation type="submission" date="2021-06" db="EMBL/GenBank/DDBJ databases">
        <authorList>
            <person name="Hodson N. C."/>
            <person name="Mongue J. A."/>
            <person name="Jaron S. K."/>
        </authorList>
    </citation>
    <scope>NUCLEOTIDE SEQUENCE</scope>
</reference>
<comment type="caution">
    <text evidence="2">The sequence shown here is derived from an EMBL/GenBank/DDBJ whole genome shotgun (WGS) entry which is preliminary data.</text>
</comment>
<sequence>MEQVLEQVHGKLFRYCGMPSKKLIRLVCHSFALDIDVFTGLSVIIDDRSESSLDLARNVKTCKLTIRNITRMNNNARDNYIMWLYSPLQFPSVYRVSLDGFVQLTWILDCLTNFDNLTSLFIGGLALNCKIFNSRIPLTFHGLEILEISSLNATSNILHVSNEGGDDVEGDEEESDKGQGTALETQRYGMKSDLLDIERGLSSDSTPVADNIYHILCSISSPKLHYFRLTYDEDLYNMGSLNWKNNPLTGFLRRHSQTLRHLTLDGEQNDQESFRRPRGALQPLPSKLHHIFVSVVDRYCQHSGETMSIPLMKNVRRLGGDHESLWKRLLRKQTQLESLHCTIDASWAWMCLSKAIKRSCQFLQVINIGCPWPDLQSPMNMDLIGECLFLKKLTFGVISPVPPDPMDEVWEERNRCRIKNLPSLLTCIFLESIFISSALCETSDLDILTQLPNLTSLVLMYVGKMTRYGVNIGILQDFLSLRSLNLLVIVEFRRQKHSMDSYRLKKILGSDVNNQNCPIIHHLVPYSGFGKFVYVGDITELTLSGQVDASP</sequence>